<organism evidence="3 4">
    <name type="scientific">Luteolibacter flavescens</name>
    <dbReference type="NCBI Taxonomy" id="1859460"/>
    <lineage>
        <taxon>Bacteria</taxon>
        <taxon>Pseudomonadati</taxon>
        <taxon>Verrucomicrobiota</taxon>
        <taxon>Verrucomicrobiia</taxon>
        <taxon>Verrucomicrobiales</taxon>
        <taxon>Verrucomicrobiaceae</taxon>
        <taxon>Luteolibacter</taxon>
    </lineage>
</organism>
<dbReference type="PROSITE" id="PS00018">
    <property type="entry name" value="EF_HAND_1"/>
    <property type="match status" value="3"/>
</dbReference>
<evidence type="ECO:0000313" key="4">
    <source>
        <dbReference type="Proteomes" id="UP001207930"/>
    </source>
</evidence>
<evidence type="ECO:0000259" key="2">
    <source>
        <dbReference type="PROSITE" id="PS50222"/>
    </source>
</evidence>
<feature type="domain" description="EF-hand" evidence="2">
    <location>
        <begin position="25"/>
        <end position="60"/>
    </location>
</feature>
<gene>
    <name evidence="3" type="ORF">OKA04_19015</name>
</gene>
<comment type="caution">
    <text evidence="3">The sequence shown here is derived from an EMBL/GenBank/DDBJ whole genome shotgun (WGS) entry which is preliminary data.</text>
</comment>
<name>A0ABT3FTD4_9BACT</name>
<dbReference type="InterPro" id="IPR011992">
    <property type="entry name" value="EF-hand-dom_pair"/>
</dbReference>
<dbReference type="PROSITE" id="PS50222">
    <property type="entry name" value="EF_HAND_2"/>
    <property type="match status" value="1"/>
</dbReference>
<reference evidence="3 4" key="1">
    <citation type="submission" date="2022-10" db="EMBL/GenBank/DDBJ databases">
        <title>Luteolibacter flavescens strain MCCC 1K03193, whole genome shotgun sequencing project.</title>
        <authorList>
            <person name="Zhao G."/>
            <person name="Shen L."/>
        </authorList>
    </citation>
    <scope>NUCLEOTIDE SEQUENCE [LARGE SCALE GENOMIC DNA]</scope>
    <source>
        <strain evidence="3 4">MCCC 1K03193</strain>
    </source>
</reference>
<keyword evidence="4" id="KW-1185">Reference proteome</keyword>
<dbReference type="SUPFAM" id="SSF47473">
    <property type="entry name" value="EF-hand"/>
    <property type="match status" value="1"/>
</dbReference>
<feature type="chain" id="PRO_5046350038" description="EF-hand domain-containing protein" evidence="1">
    <location>
        <begin position="24"/>
        <end position="157"/>
    </location>
</feature>
<evidence type="ECO:0000313" key="3">
    <source>
        <dbReference type="EMBL" id="MCW1886839.1"/>
    </source>
</evidence>
<evidence type="ECO:0000256" key="1">
    <source>
        <dbReference type="SAM" id="SignalP"/>
    </source>
</evidence>
<protein>
    <recommendedName>
        <fullName evidence="2">EF-hand domain-containing protein</fullName>
    </recommendedName>
</protein>
<dbReference type="Proteomes" id="UP001207930">
    <property type="component" value="Unassembled WGS sequence"/>
</dbReference>
<feature type="signal peptide" evidence="1">
    <location>
        <begin position="1"/>
        <end position="23"/>
    </location>
</feature>
<keyword evidence="1" id="KW-0732">Signal</keyword>
<proteinExistence type="predicted"/>
<dbReference type="InterPro" id="IPR002048">
    <property type="entry name" value="EF_hand_dom"/>
</dbReference>
<dbReference type="InterPro" id="IPR018247">
    <property type="entry name" value="EF_Hand_1_Ca_BS"/>
</dbReference>
<dbReference type="Pfam" id="PF13202">
    <property type="entry name" value="EF-hand_5"/>
    <property type="match status" value="3"/>
</dbReference>
<sequence>MQLLKLLPLATLAAIALSSSASAAPGNKVLDRRFAKADLNNDGWIDATEILSLQKRSKSWVDTMYRFQLADVDDNGLLSITEFRASKGVKEGGRLNGIQKFVLADIDKDGFLDPEEYARTLPQNRPWKKVLRDFGRKDKNDDSLVSPQEFGIRGWVL</sequence>
<dbReference type="RefSeq" id="WP_264502792.1">
    <property type="nucleotide sequence ID" value="NZ_JAPDDS010000012.1"/>
</dbReference>
<dbReference type="EMBL" id="JAPDDS010000012">
    <property type="protein sequence ID" value="MCW1886839.1"/>
    <property type="molecule type" value="Genomic_DNA"/>
</dbReference>
<dbReference type="Gene3D" id="1.10.238.10">
    <property type="entry name" value="EF-hand"/>
    <property type="match status" value="2"/>
</dbReference>
<accession>A0ABT3FTD4</accession>